<keyword evidence="2" id="KW-1185">Reference proteome</keyword>
<dbReference type="Proteomes" id="UP000308886">
    <property type="component" value="Unassembled WGS sequence"/>
</dbReference>
<organism evidence="1 2">
    <name type="scientific">Palleniella muris</name>
    <dbReference type="NCBI Taxonomy" id="3038145"/>
    <lineage>
        <taxon>Bacteria</taxon>
        <taxon>Pseudomonadati</taxon>
        <taxon>Bacteroidota</taxon>
        <taxon>Bacteroidia</taxon>
        <taxon>Bacteroidales</taxon>
        <taxon>Prevotellaceae</taxon>
        <taxon>Palleniella</taxon>
    </lineage>
</organism>
<name>A0AC61QTI9_9BACT</name>
<protein>
    <submittedName>
        <fullName evidence="1">Uncharacterized protein</fullName>
    </submittedName>
</protein>
<evidence type="ECO:0000313" key="1">
    <source>
        <dbReference type="EMBL" id="TGX83946.1"/>
    </source>
</evidence>
<sequence>MNKLFVLLLCILSFQTVSAQIEMFDESVKKVEEPKGLPYDSLSNMKTQKFGTSEKYKYTFDHLIGQTLMFCGDPFSYKGNRGFKVGSYYKVTGTLPDDVGRGLYCRMTLEDVETGEKKEEGDLSTSNFNARWVAVGHYEKMKAMYTNKEYVYVGTDNVFINYSWKKANGLINLETDTVTTGIPKESVWTCTGVQVKPRKKGNNMNDDMQLDKRSPIVLLFDNPTYGKHYCYLEAEDGKPYKTLLDEALPYVCGRFQIKSYYDNVKAITAANKAKRKTELTKKFGAANANLILEGKVRIGMTKAMCEESWGYPDDINKSIGSWGTHEQWVYGGSYLYFEGNKLTAIQN</sequence>
<accession>A0AC61QTI9</accession>
<evidence type="ECO:0000313" key="2">
    <source>
        <dbReference type="Proteomes" id="UP000308886"/>
    </source>
</evidence>
<gene>
    <name evidence="1" type="ORF">E5358_01885</name>
</gene>
<proteinExistence type="predicted"/>
<comment type="caution">
    <text evidence="1">The sequence shown here is derived from an EMBL/GenBank/DDBJ whole genome shotgun (WGS) entry which is preliminary data.</text>
</comment>
<dbReference type="EMBL" id="SRZC01000002">
    <property type="protein sequence ID" value="TGX83946.1"/>
    <property type="molecule type" value="Genomic_DNA"/>
</dbReference>
<reference evidence="1" key="1">
    <citation type="submission" date="2019-04" db="EMBL/GenBank/DDBJ databases">
        <title>Microbes associate with the intestines of laboratory mice.</title>
        <authorList>
            <person name="Navarre W."/>
            <person name="Wong E."/>
            <person name="Huang K."/>
            <person name="Tropini C."/>
            <person name="Ng K."/>
            <person name="Yu B."/>
        </authorList>
    </citation>
    <scope>NUCLEOTIDE SEQUENCE</scope>
    <source>
        <strain evidence="1">NM73_A23</strain>
    </source>
</reference>